<dbReference type="CDD" id="cd02966">
    <property type="entry name" value="TlpA_like_family"/>
    <property type="match status" value="1"/>
</dbReference>
<dbReference type="Proteomes" id="UP000317238">
    <property type="component" value="Unassembled WGS sequence"/>
</dbReference>
<accession>A0A5C5Y572</accession>
<dbReference type="PROSITE" id="PS51352">
    <property type="entry name" value="THIOREDOXIN_2"/>
    <property type="match status" value="1"/>
</dbReference>
<gene>
    <name evidence="7" type="primary">resA_2</name>
    <name evidence="7" type="ORF">Pan14r_21490</name>
</gene>
<comment type="caution">
    <text evidence="7">The sequence shown here is derived from an EMBL/GenBank/DDBJ whole genome shotgun (WGS) entry which is preliminary data.</text>
</comment>
<keyword evidence="8" id="KW-1185">Reference proteome</keyword>
<dbReference type="EMBL" id="SJPL01000001">
    <property type="protein sequence ID" value="TWT69853.1"/>
    <property type="molecule type" value="Genomic_DNA"/>
</dbReference>
<feature type="domain" description="Thioredoxin" evidence="6">
    <location>
        <begin position="272"/>
        <end position="417"/>
    </location>
</feature>
<evidence type="ECO:0000256" key="2">
    <source>
        <dbReference type="ARBA" id="ARBA00022748"/>
    </source>
</evidence>
<dbReference type="GO" id="GO:0017004">
    <property type="term" value="P:cytochrome complex assembly"/>
    <property type="evidence" value="ECO:0007669"/>
    <property type="project" value="UniProtKB-KW"/>
</dbReference>
<dbReference type="InterPro" id="IPR012336">
    <property type="entry name" value="Thioredoxin-like_fold"/>
</dbReference>
<name>A0A5C5Y572_9PLAN</name>
<keyword evidence="2" id="KW-0201">Cytochrome c-type biogenesis</keyword>
<dbReference type="AlphaFoldDB" id="A0A5C5Y572"/>
<dbReference type="InterPro" id="IPR013766">
    <property type="entry name" value="Thioredoxin_domain"/>
</dbReference>
<protein>
    <submittedName>
        <fullName evidence="7">Thiol-disulfide oxidoreductase ResA</fullName>
    </submittedName>
</protein>
<evidence type="ECO:0000313" key="8">
    <source>
        <dbReference type="Proteomes" id="UP000317238"/>
    </source>
</evidence>
<proteinExistence type="predicted"/>
<evidence type="ECO:0000256" key="5">
    <source>
        <dbReference type="SAM" id="MobiDB-lite"/>
    </source>
</evidence>
<reference evidence="7 8" key="1">
    <citation type="submission" date="2019-02" db="EMBL/GenBank/DDBJ databases">
        <title>Deep-cultivation of Planctomycetes and their phenomic and genomic characterization uncovers novel biology.</title>
        <authorList>
            <person name="Wiegand S."/>
            <person name="Jogler M."/>
            <person name="Boedeker C."/>
            <person name="Pinto D."/>
            <person name="Vollmers J."/>
            <person name="Rivas-Marin E."/>
            <person name="Kohn T."/>
            <person name="Peeters S.H."/>
            <person name="Heuer A."/>
            <person name="Rast P."/>
            <person name="Oberbeckmann S."/>
            <person name="Bunk B."/>
            <person name="Jeske O."/>
            <person name="Meyerdierks A."/>
            <person name="Storesund J.E."/>
            <person name="Kallscheuer N."/>
            <person name="Luecker S."/>
            <person name="Lage O.M."/>
            <person name="Pohl T."/>
            <person name="Merkel B.J."/>
            <person name="Hornburger P."/>
            <person name="Mueller R.-W."/>
            <person name="Bruemmer F."/>
            <person name="Labrenz M."/>
            <person name="Spormann A.M."/>
            <person name="Op Den Camp H."/>
            <person name="Overmann J."/>
            <person name="Amann R."/>
            <person name="Jetten M.S.M."/>
            <person name="Mascher T."/>
            <person name="Medema M.H."/>
            <person name="Devos D.P."/>
            <person name="Kaster A.-K."/>
            <person name="Ovreas L."/>
            <person name="Rohde M."/>
            <person name="Galperin M.Y."/>
            <person name="Jogler C."/>
        </authorList>
    </citation>
    <scope>NUCLEOTIDE SEQUENCE [LARGE SCALE GENOMIC DNA]</scope>
    <source>
        <strain evidence="7 8">Pan14r</strain>
    </source>
</reference>
<dbReference type="PANTHER" id="PTHR42852">
    <property type="entry name" value="THIOL:DISULFIDE INTERCHANGE PROTEIN DSBE"/>
    <property type="match status" value="1"/>
</dbReference>
<dbReference type="SUPFAM" id="SSF52833">
    <property type="entry name" value="Thioredoxin-like"/>
    <property type="match status" value="1"/>
</dbReference>
<sequence length="443" mass="48773">MPPATGVYRNMTMPIGPVDQAKHTCSIERLSNLRLSLGLRWIVCLALAVVLAGPVSGVACADDAAADEETATDTEEQEEQAFVVPEGSPDELFEFIQDVMSKRGRDRESMFRSARAVVDAAQKIVDHEDADEDTVMQALNIQWPALSFLANYQADARQQLADLLERHSKSDLPRVRQFIELQQLKSEISGARTASAEEQQALIDRVMGIIETDGIDRSSYSLASSLARNIGYSDHPELGAEMYERLAKVLSKSDDPQFQQMADKAMGSARRMRLPGNEIEVKGTTADGNEFDWDQYRGKVVLVDFWASWCGPCKSEIPNMKRAVQAYPDDFTIIGINMDSSIAAMEKCIEQFDIDWVNLVGDEENGMGWDHPMATYYGITGIPTAILVDREGKVVSLAARGIRLNKHLEELIGPPAKIEPDDGGSPVDAEGDADPQEDGESAE</sequence>
<dbReference type="PANTHER" id="PTHR42852:SF6">
    <property type="entry name" value="THIOL:DISULFIDE INTERCHANGE PROTEIN DSBE"/>
    <property type="match status" value="1"/>
</dbReference>
<feature type="region of interest" description="Disordered" evidence="5">
    <location>
        <begin position="413"/>
        <end position="443"/>
    </location>
</feature>
<dbReference type="Pfam" id="PF13905">
    <property type="entry name" value="Thioredoxin_8"/>
    <property type="match status" value="1"/>
</dbReference>
<comment type="subcellular location">
    <subcellularLocation>
        <location evidence="1">Cell envelope</location>
    </subcellularLocation>
</comment>
<evidence type="ECO:0000256" key="1">
    <source>
        <dbReference type="ARBA" id="ARBA00004196"/>
    </source>
</evidence>
<evidence type="ECO:0000259" key="6">
    <source>
        <dbReference type="PROSITE" id="PS51352"/>
    </source>
</evidence>
<dbReference type="GO" id="GO:0030313">
    <property type="term" value="C:cell envelope"/>
    <property type="evidence" value="ECO:0007669"/>
    <property type="project" value="UniProtKB-SubCell"/>
</dbReference>
<evidence type="ECO:0000256" key="4">
    <source>
        <dbReference type="ARBA" id="ARBA00023284"/>
    </source>
</evidence>
<evidence type="ECO:0000256" key="3">
    <source>
        <dbReference type="ARBA" id="ARBA00023157"/>
    </source>
</evidence>
<dbReference type="PROSITE" id="PS00194">
    <property type="entry name" value="THIOREDOXIN_1"/>
    <property type="match status" value="1"/>
</dbReference>
<dbReference type="InterPro" id="IPR036249">
    <property type="entry name" value="Thioredoxin-like_sf"/>
</dbReference>
<dbReference type="OrthoDB" id="252709at2"/>
<dbReference type="InterPro" id="IPR050553">
    <property type="entry name" value="Thioredoxin_ResA/DsbE_sf"/>
</dbReference>
<dbReference type="InterPro" id="IPR017937">
    <property type="entry name" value="Thioredoxin_CS"/>
</dbReference>
<keyword evidence="4" id="KW-0676">Redox-active center</keyword>
<organism evidence="7 8">
    <name type="scientific">Crateriforma conspicua</name>
    <dbReference type="NCBI Taxonomy" id="2527996"/>
    <lineage>
        <taxon>Bacteria</taxon>
        <taxon>Pseudomonadati</taxon>
        <taxon>Planctomycetota</taxon>
        <taxon>Planctomycetia</taxon>
        <taxon>Planctomycetales</taxon>
        <taxon>Planctomycetaceae</taxon>
        <taxon>Crateriforma</taxon>
    </lineage>
</organism>
<feature type="compositionally biased region" description="Acidic residues" evidence="5">
    <location>
        <begin position="429"/>
        <end position="443"/>
    </location>
</feature>
<keyword evidence="3" id="KW-1015">Disulfide bond</keyword>
<evidence type="ECO:0000313" key="7">
    <source>
        <dbReference type="EMBL" id="TWT69853.1"/>
    </source>
</evidence>
<dbReference type="Gene3D" id="3.40.30.10">
    <property type="entry name" value="Glutaredoxin"/>
    <property type="match status" value="1"/>
</dbReference>